<proteinExistence type="predicted"/>
<comment type="caution">
    <text evidence="4">The sequence shown here is derived from an EMBL/GenBank/DDBJ whole genome shotgun (WGS) entry which is preliminary data.</text>
</comment>
<organism evidence="4 5">
    <name type="scientific">Ancylobacter amanitiformis</name>
    <dbReference type="NCBI Taxonomy" id="217069"/>
    <lineage>
        <taxon>Bacteria</taxon>
        <taxon>Pseudomonadati</taxon>
        <taxon>Pseudomonadota</taxon>
        <taxon>Alphaproteobacteria</taxon>
        <taxon>Hyphomicrobiales</taxon>
        <taxon>Xanthobacteraceae</taxon>
        <taxon>Ancylobacter</taxon>
    </lineage>
</organism>
<dbReference type="EMBL" id="JAUSVR010000026">
    <property type="protein sequence ID" value="MDQ0513329.1"/>
    <property type="molecule type" value="Genomic_DNA"/>
</dbReference>
<dbReference type="RefSeq" id="WP_306891961.1">
    <property type="nucleotide sequence ID" value="NZ_JAUSVR010000026.1"/>
</dbReference>
<reference evidence="4 5" key="1">
    <citation type="submission" date="2023-07" db="EMBL/GenBank/DDBJ databases">
        <title>Genomic Encyclopedia of Type Strains, Phase IV (KMG-IV): sequencing the most valuable type-strain genomes for metagenomic binning, comparative biology and taxonomic classification.</title>
        <authorList>
            <person name="Goeker M."/>
        </authorList>
    </citation>
    <scope>NUCLEOTIDE SEQUENCE [LARGE SCALE GENOMIC DNA]</scope>
    <source>
        <strain evidence="4 5">DSM 15561</strain>
    </source>
</reference>
<protein>
    <recommendedName>
        <fullName evidence="3">PRC-barrel domain-containing protein</fullName>
    </recommendedName>
</protein>
<dbReference type="Proteomes" id="UP001235094">
    <property type="component" value="Unassembled WGS sequence"/>
</dbReference>
<dbReference type="Gene3D" id="2.30.30.240">
    <property type="entry name" value="PRC-barrel domain"/>
    <property type="match status" value="1"/>
</dbReference>
<accession>A0ABU0LXB9</accession>
<name>A0ABU0LXB9_9HYPH</name>
<evidence type="ECO:0000259" key="3">
    <source>
        <dbReference type="Pfam" id="PF05239"/>
    </source>
</evidence>
<dbReference type="SUPFAM" id="SSF50346">
    <property type="entry name" value="PRC-barrel domain"/>
    <property type="match status" value="1"/>
</dbReference>
<feature type="chain" id="PRO_5047493443" description="PRC-barrel domain-containing protein" evidence="2">
    <location>
        <begin position="25"/>
        <end position="161"/>
    </location>
</feature>
<evidence type="ECO:0000313" key="5">
    <source>
        <dbReference type="Proteomes" id="UP001235094"/>
    </source>
</evidence>
<evidence type="ECO:0000256" key="2">
    <source>
        <dbReference type="SAM" id="SignalP"/>
    </source>
</evidence>
<keyword evidence="5" id="KW-1185">Reference proteome</keyword>
<gene>
    <name evidence="4" type="ORF">QOZ99_004248</name>
</gene>
<dbReference type="InterPro" id="IPR011033">
    <property type="entry name" value="PRC_barrel-like_sf"/>
</dbReference>
<feature type="domain" description="PRC-barrel" evidence="3">
    <location>
        <begin position="61"/>
        <end position="119"/>
    </location>
</feature>
<feature type="signal peptide" evidence="2">
    <location>
        <begin position="1"/>
        <end position="24"/>
    </location>
</feature>
<keyword evidence="2" id="KW-0732">Signal</keyword>
<dbReference type="Pfam" id="PF05239">
    <property type="entry name" value="PRC"/>
    <property type="match status" value="1"/>
</dbReference>
<evidence type="ECO:0000256" key="1">
    <source>
        <dbReference type="SAM" id="MobiDB-lite"/>
    </source>
</evidence>
<feature type="region of interest" description="Disordered" evidence="1">
    <location>
        <begin position="31"/>
        <end position="50"/>
    </location>
</feature>
<sequence length="161" mass="17695">MRRELAYSLLGILLLGGTPGAAHAEETKPMRAEGGAHTQPGPEQDGLTPQQRMERRFPQKVRVGDLIGLPMQDYDDRILGYVKAVVRTPDGHIVLVMPFGGWFGYGGRPVGVPIETVAILARHLNVLDLPREAFPDLPTWKDGEGTPIPSDDIIRIAISRR</sequence>
<dbReference type="InterPro" id="IPR027275">
    <property type="entry name" value="PRC-brl_dom"/>
</dbReference>
<evidence type="ECO:0000313" key="4">
    <source>
        <dbReference type="EMBL" id="MDQ0513329.1"/>
    </source>
</evidence>